<dbReference type="STRING" id="945553.A0A0D2PK66"/>
<name>A0A0D2PK66_HYPSF</name>
<sequence>MQQMHKYAKSGSTLHWMRFGGMLTIYFDYFRYWPRSEEGYVFERSPRPTDWSRFEKYASHVRWLEYHGPNLNQDAFDEIARTRRQLDIFPNLQTILWGFPFQTNLLCLFMHSGVKKLGLYVMDCPSETLFEEIVDRMPNLTDLDIRSAFTVRIVEDLVTLLLQQLPNLRRIELPHFCYIARIFEVLSRLQLLCTIEFIDRGESQDIEPFKPTIAEGAFLNLHNLSADLKFDDIVAWLQSPSAPSALTYINVTSTLVEMPDSVRRLAFAASKRCQELNRLRLGSALDYAVENFADTGDNGCNITLEILKPLFKLPYLTSFVIDHQYPLLITQQDIESLASSCPAIEILELCIAPAFCMESTLTLEALIPLAQHCTQLKSLGLFVDASRVPEASPEIPPKPFTSLRFLSFGLSIIHDETPTVYLSQLIPPECAINSFHAWENDNSFENIAAQRWQLWSVVGSLVPKLSSIIAQERRRTCALESKVEELRMRAMAPQQD</sequence>
<evidence type="ECO:0000313" key="2">
    <source>
        <dbReference type="Proteomes" id="UP000054270"/>
    </source>
</evidence>
<dbReference type="OrthoDB" id="2447803at2759"/>
<dbReference type="Gene3D" id="3.80.10.10">
    <property type="entry name" value="Ribonuclease Inhibitor"/>
    <property type="match status" value="1"/>
</dbReference>
<keyword evidence="2" id="KW-1185">Reference proteome</keyword>
<dbReference type="EMBL" id="KN817520">
    <property type="protein sequence ID" value="KJA28766.1"/>
    <property type="molecule type" value="Genomic_DNA"/>
</dbReference>
<dbReference type="AlphaFoldDB" id="A0A0D2PK66"/>
<proteinExistence type="predicted"/>
<protein>
    <recommendedName>
        <fullName evidence="3">F-box domain-containing protein</fullName>
    </recommendedName>
</protein>
<evidence type="ECO:0000313" key="1">
    <source>
        <dbReference type="EMBL" id="KJA28766.1"/>
    </source>
</evidence>
<dbReference type="SUPFAM" id="SSF52047">
    <property type="entry name" value="RNI-like"/>
    <property type="match status" value="1"/>
</dbReference>
<dbReference type="Proteomes" id="UP000054270">
    <property type="component" value="Unassembled WGS sequence"/>
</dbReference>
<dbReference type="InterPro" id="IPR032675">
    <property type="entry name" value="LRR_dom_sf"/>
</dbReference>
<evidence type="ECO:0008006" key="3">
    <source>
        <dbReference type="Google" id="ProtNLM"/>
    </source>
</evidence>
<accession>A0A0D2PK66</accession>
<gene>
    <name evidence="1" type="ORF">HYPSUDRAFT_618573</name>
</gene>
<organism evidence="1 2">
    <name type="scientific">Hypholoma sublateritium (strain FD-334 SS-4)</name>
    <dbReference type="NCBI Taxonomy" id="945553"/>
    <lineage>
        <taxon>Eukaryota</taxon>
        <taxon>Fungi</taxon>
        <taxon>Dikarya</taxon>
        <taxon>Basidiomycota</taxon>
        <taxon>Agaricomycotina</taxon>
        <taxon>Agaricomycetes</taxon>
        <taxon>Agaricomycetidae</taxon>
        <taxon>Agaricales</taxon>
        <taxon>Agaricineae</taxon>
        <taxon>Strophariaceae</taxon>
        <taxon>Hypholoma</taxon>
    </lineage>
</organism>
<dbReference type="OMA" id="TNIMESH"/>
<reference evidence="2" key="1">
    <citation type="submission" date="2014-04" db="EMBL/GenBank/DDBJ databases">
        <title>Evolutionary Origins and Diversification of the Mycorrhizal Mutualists.</title>
        <authorList>
            <consortium name="DOE Joint Genome Institute"/>
            <consortium name="Mycorrhizal Genomics Consortium"/>
            <person name="Kohler A."/>
            <person name="Kuo A."/>
            <person name="Nagy L.G."/>
            <person name="Floudas D."/>
            <person name="Copeland A."/>
            <person name="Barry K.W."/>
            <person name="Cichocki N."/>
            <person name="Veneault-Fourrey C."/>
            <person name="LaButti K."/>
            <person name="Lindquist E.A."/>
            <person name="Lipzen A."/>
            <person name="Lundell T."/>
            <person name="Morin E."/>
            <person name="Murat C."/>
            <person name="Riley R."/>
            <person name="Ohm R."/>
            <person name="Sun H."/>
            <person name="Tunlid A."/>
            <person name="Henrissat B."/>
            <person name="Grigoriev I.V."/>
            <person name="Hibbett D.S."/>
            <person name="Martin F."/>
        </authorList>
    </citation>
    <scope>NUCLEOTIDE SEQUENCE [LARGE SCALE GENOMIC DNA]</scope>
    <source>
        <strain evidence="2">FD-334 SS-4</strain>
    </source>
</reference>